<evidence type="ECO:0000256" key="3">
    <source>
        <dbReference type="ARBA" id="ARBA00022741"/>
    </source>
</evidence>
<dbReference type="PROSITE" id="PS50862">
    <property type="entry name" value="AA_TRNA_LIGASE_II"/>
    <property type="match status" value="1"/>
</dbReference>
<dbReference type="Pfam" id="PF03129">
    <property type="entry name" value="HGTP_anticodon"/>
    <property type="match status" value="1"/>
</dbReference>
<evidence type="ECO:0000256" key="4">
    <source>
        <dbReference type="ARBA" id="ARBA00022840"/>
    </source>
</evidence>
<dbReference type="InterPro" id="IPR045864">
    <property type="entry name" value="aa-tRNA-synth_II/BPL/LPL"/>
</dbReference>
<dbReference type="SMART" id="SM00946">
    <property type="entry name" value="ProRS-C_1"/>
    <property type="match status" value="1"/>
</dbReference>
<keyword evidence="5" id="KW-0030">Aminoacyl-tRNA synthetase</keyword>
<dbReference type="Pfam" id="PF09180">
    <property type="entry name" value="ProRS-C_1"/>
    <property type="match status" value="1"/>
</dbReference>
<dbReference type="Gene3D" id="3.30.110.30">
    <property type="entry name" value="C-terminal domain of ProRS"/>
    <property type="match status" value="1"/>
</dbReference>
<dbReference type="FunFam" id="3.30.930.10:FF:000023">
    <property type="entry name" value="Proline--tRNA ligase"/>
    <property type="match status" value="1"/>
</dbReference>
<feature type="domain" description="Aminoacyl-transfer RNA synthetases class-II family profile" evidence="8">
    <location>
        <begin position="93"/>
        <end position="341"/>
    </location>
</feature>
<evidence type="ECO:0000256" key="1">
    <source>
        <dbReference type="ARBA" id="ARBA00012831"/>
    </source>
</evidence>
<dbReference type="AlphaFoldDB" id="A0A6P3ZG51"/>
<dbReference type="GO" id="GO:0006433">
    <property type="term" value="P:prolyl-tRNA aminoacylation"/>
    <property type="evidence" value="ECO:0007669"/>
    <property type="project" value="InterPro"/>
</dbReference>
<dbReference type="InterPro" id="IPR016061">
    <property type="entry name" value="Pro-tRNA_ligase_II_C"/>
</dbReference>
<dbReference type="SMR" id="A0A6P3ZG51"/>
<dbReference type="FunFam" id="3.40.50.800:FF:000016">
    <property type="entry name" value="Proline--tRNA ligase, chloroplastic/mitochondrial"/>
    <property type="match status" value="1"/>
</dbReference>
<dbReference type="GO" id="GO:0005739">
    <property type="term" value="C:mitochondrion"/>
    <property type="evidence" value="ECO:0007669"/>
    <property type="project" value="TreeGrafter"/>
</dbReference>
<dbReference type="GO" id="GO:0005524">
    <property type="term" value="F:ATP binding"/>
    <property type="evidence" value="ECO:0007669"/>
    <property type="project" value="UniProtKB-KW"/>
</dbReference>
<dbReference type="InterPro" id="IPR006195">
    <property type="entry name" value="aa-tRNA-synth_II"/>
</dbReference>
<dbReference type="SUPFAM" id="SSF52954">
    <property type="entry name" value="Class II aaRS ABD-related"/>
    <property type="match status" value="1"/>
</dbReference>
<dbReference type="InterPro" id="IPR004499">
    <property type="entry name" value="Pro-tRNA-ligase_IIa_arc-type"/>
</dbReference>
<dbReference type="FunCoup" id="A0A6P3ZG51">
    <property type="interactions" value="876"/>
</dbReference>
<evidence type="ECO:0000256" key="6">
    <source>
        <dbReference type="ARBA" id="ARBA00029731"/>
    </source>
</evidence>
<dbReference type="InterPro" id="IPR033721">
    <property type="entry name" value="ProRS_core_arch_euk"/>
</dbReference>
<dbReference type="GO" id="GO:0017101">
    <property type="term" value="C:aminoacyl-tRNA synthetase multienzyme complex"/>
    <property type="evidence" value="ECO:0007669"/>
    <property type="project" value="TreeGrafter"/>
</dbReference>
<dbReference type="InterPro" id="IPR004154">
    <property type="entry name" value="Anticodon-bd"/>
</dbReference>
<dbReference type="PANTHER" id="PTHR43382">
    <property type="entry name" value="PROLYL-TRNA SYNTHETASE"/>
    <property type="match status" value="1"/>
</dbReference>
<dbReference type="GeneID" id="107414742"/>
<accession>A0A6P3ZG51</accession>
<dbReference type="Pfam" id="PF00587">
    <property type="entry name" value="tRNA-synt_2b"/>
    <property type="match status" value="1"/>
</dbReference>
<dbReference type="KEGG" id="zju:107414742"/>
<dbReference type="EC" id="6.1.1.15" evidence="1"/>
<dbReference type="GO" id="GO:0004827">
    <property type="term" value="F:proline-tRNA ligase activity"/>
    <property type="evidence" value="ECO:0007669"/>
    <property type="project" value="UniProtKB-EC"/>
</dbReference>
<dbReference type="Proteomes" id="UP001652623">
    <property type="component" value="Chromosome 8"/>
</dbReference>
<dbReference type="InParanoid" id="A0A6P3ZG51"/>
<comment type="catalytic activity">
    <reaction evidence="7">
        <text>tRNA(Pro) + L-proline + ATP = L-prolyl-tRNA(Pro) + AMP + diphosphate</text>
        <dbReference type="Rhea" id="RHEA:14305"/>
        <dbReference type="Rhea" id="RHEA-COMP:9700"/>
        <dbReference type="Rhea" id="RHEA-COMP:9702"/>
        <dbReference type="ChEBI" id="CHEBI:30616"/>
        <dbReference type="ChEBI" id="CHEBI:33019"/>
        <dbReference type="ChEBI" id="CHEBI:60039"/>
        <dbReference type="ChEBI" id="CHEBI:78442"/>
        <dbReference type="ChEBI" id="CHEBI:78532"/>
        <dbReference type="ChEBI" id="CHEBI:456215"/>
        <dbReference type="EC" id="6.1.1.15"/>
    </reaction>
</comment>
<organism evidence="9 10">
    <name type="scientific">Ziziphus jujuba</name>
    <name type="common">Chinese jujube</name>
    <name type="synonym">Ziziphus sativa</name>
    <dbReference type="NCBI Taxonomy" id="326968"/>
    <lineage>
        <taxon>Eukaryota</taxon>
        <taxon>Viridiplantae</taxon>
        <taxon>Streptophyta</taxon>
        <taxon>Embryophyta</taxon>
        <taxon>Tracheophyta</taxon>
        <taxon>Spermatophyta</taxon>
        <taxon>Magnoliopsida</taxon>
        <taxon>eudicotyledons</taxon>
        <taxon>Gunneridae</taxon>
        <taxon>Pentapetalae</taxon>
        <taxon>rosids</taxon>
        <taxon>fabids</taxon>
        <taxon>Rosales</taxon>
        <taxon>Rhamnaceae</taxon>
        <taxon>Paliureae</taxon>
        <taxon>Ziziphus</taxon>
    </lineage>
</organism>
<dbReference type="InterPro" id="IPR017449">
    <property type="entry name" value="Pro-tRNA_synth_II"/>
</dbReference>
<dbReference type="InterPro" id="IPR002316">
    <property type="entry name" value="Pro-tRNA-ligase_IIa"/>
</dbReference>
<dbReference type="GO" id="GO:0009570">
    <property type="term" value="C:chloroplast stroma"/>
    <property type="evidence" value="ECO:0007669"/>
    <property type="project" value="TreeGrafter"/>
</dbReference>
<dbReference type="CDD" id="cd00778">
    <property type="entry name" value="ProRS_core_arch_euk"/>
    <property type="match status" value="1"/>
</dbReference>
<evidence type="ECO:0000259" key="8">
    <source>
        <dbReference type="PROSITE" id="PS50862"/>
    </source>
</evidence>
<reference evidence="10" key="1">
    <citation type="submission" date="2025-08" db="UniProtKB">
        <authorList>
            <consortium name="RefSeq"/>
        </authorList>
    </citation>
    <scope>IDENTIFICATION</scope>
    <source>
        <tissue evidence="10">Seedling</tissue>
    </source>
</reference>
<dbReference type="FunFam" id="3.30.110.30:FF:000004">
    <property type="entry name" value="Proline--tRNA ligase, chloroplastic/mitochondrial"/>
    <property type="match status" value="1"/>
</dbReference>
<evidence type="ECO:0000313" key="9">
    <source>
        <dbReference type="Proteomes" id="UP001652623"/>
    </source>
</evidence>
<protein>
    <recommendedName>
        <fullName evidence="1">proline--tRNA ligase</fullName>
        <ecNumber evidence="1">6.1.1.15</ecNumber>
    </recommendedName>
    <alternativeName>
        <fullName evidence="6">Prolyl-tRNA synthetase</fullName>
    </alternativeName>
</protein>
<keyword evidence="2 10" id="KW-0436">Ligase</keyword>
<dbReference type="SUPFAM" id="SSF55681">
    <property type="entry name" value="Class II aaRS and biotin synthetases"/>
    <property type="match status" value="1"/>
</dbReference>
<dbReference type="SUPFAM" id="SSF64586">
    <property type="entry name" value="C-terminal domain of ProRS"/>
    <property type="match status" value="1"/>
</dbReference>
<dbReference type="PANTHER" id="PTHR43382:SF3">
    <property type="entry name" value="PROLINE--TRNA LIGASE, CHLOROPLASTIC_MITOCHONDRIAL"/>
    <property type="match status" value="1"/>
</dbReference>
<evidence type="ECO:0000313" key="10">
    <source>
        <dbReference type="RefSeq" id="XP_015878401.1"/>
    </source>
</evidence>
<dbReference type="InterPro" id="IPR002314">
    <property type="entry name" value="aa-tRNA-synt_IIb"/>
</dbReference>
<evidence type="ECO:0000256" key="7">
    <source>
        <dbReference type="ARBA" id="ARBA00047671"/>
    </source>
</evidence>
<keyword evidence="4" id="KW-0067">ATP-binding</keyword>
<dbReference type="CDD" id="cd00862">
    <property type="entry name" value="ProRS_anticodon_zinc"/>
    <property type="match status" value="1"/>
</dbReference>
<evidence type="ECO:0000256" key="5">
    <source>
        <dbReference type="ARBA" id="ARBA00023146"/>
    </source>
</evidence>
<dbReference type="Gene3D" id="3.30.930.10">
    <property type="entry name" value="Bira Bifunctional Protein, Domain 2"/>
    <property type="match status" value="1"/>
</dbReference>
<dbReference type="HAMAP" id="MF_01571">
    <property type="entry name" value="Pro_tRNA_synth_type3"/>
    <property type="match status" value="1"/>
</dbReference>
<keyword evidence="9" id="KW-1185">Reference proteome</keyword>
<name>A0A6P3ZG51_ZIZJJ</name>
<keyword evidence="3" id="KW-0547">Nucleotide-binding</keyword>
<dbReference type="RefSeq" id="XP_015878401.1">
    <property type="nucleotide sequence ID" value="XM_016022915.4"/>
</dbReference>
<dbReference type="InterPro" id="IPR036621">
    <property type="entry name" value="Anticodon-bd_dom_sf"/>
</dbReference>
<dbReference type="Gene3D" id="3.40.50.800">
    <property type="entry name" value="Anticodon-binding domain"/>
    <property type="match status" value="1"/>
</dbReference>
<proteinExistence type="inferred from homology"/>
<dbReference type="NCBIfam" id="TIGR00408">
    <property type="entry name" value="proS_fam_I"/>
    <property type="match status" value="1"/>
</dbReference>
<sequence length="543" mass="61247">MVVNLRLPALTSLFTTSFSNRYPVFVRRSQQLRRPVFSSSFSAQSTVTKTEDRVDGQRNRVQDRAVTPRSQDFNAWYLDVIDSAELADYGPVRGTMVIRPYGYAIWEAIQDYLNVKFKETGHSNMYFPQFIPYSFIEKEASHVEGFSPELALVTIGGGKELEEKLVVRPTSETIVNHMFTQWIHSYRDLPLMINQWANVTRWEMRTKPFVRTLEFLWQEGHTAHATPEEAEKEAMQMIDVYTKFAYEQAAIPVIAGRKSKVETFAGAVRTYTIEAMMGDRKALQAGTSHNLGQNFSCAFGTQFTDENGQRQHVWQTSWAISTRFVGGIIMTHGDDTGLMLPPRIAPIQVVIVPIWKKDDDKAVVLDAASSVKKVLQTAGIKVKLDDTDQRTPGWKFNFWEMKGVPLRIEIGPRDVSSQSVVISRRDVPGKQGKVFGVSMEPLSLEAYVKDKLDEIQSSLLGRATSFRDSSIVDVTSYEELKVAISEGKWARGPWSASDADELKVKEETGATIRCFPFEQPQGVKTCLMTGNPAEEVAIFAKSY</sequence>
<dbReference type="PRINTS" id="PR01046">
    <property type="entry name" value="TRNASYNTHPRO"/>
</dbReference>
<evidence type="ECO:0000256" key="2">
    <source>
        <dbReference type="ARBA" id="ARBA00022598"/>
    </source>
</evidence>
<gene>
    <name evidence="10" type="primary">LOC107414742</name>
</gene>